<feature type="coiled-coil region" evidence="1">
    <location>
        <begin position="118"/>
        <end position="147"/>
    </location>
</feature>
<sequence>QKISGLVINLTQEEKQKLLNDLAQMGPVEREAYLVSLTEQRKIISAPIEEKPGASLINSLKGAKKEIKNLKKIAKQARKDKDYTKTLNVSQNAVKIASNWELTGELEQLNEYIRSTKIEDLGTKMKSLEKEAKLAAKEEKYNEAAQKYKMSSKIASEIFKLGGTDMTKEVKRLSNKSKEYEKLI</sequence>
<keyword evidence="1" id="KW-0175">Coiled coil</keyword>
<evidence type="ECO:0000313" key="2">
    <source>
        <dbReference type="EMBL" id="KKM98273.1"/>
    </source>
</evidence>
<accession>A0A0F9LY47</accession>
<reference evidence="2" key="1">
    <citation type="journal article" date="2015" name="Nature">
        <title>Complex archaea that bridge the gap between prokaryotes and eukaryotes.</title>
        <authorList>
            <person name="Spang A."/>
            <person name="Saw J.H."/>
            <person name="Jorgensen S.L."/>
            <person name="Zaremba-Niedzwiedzka K."/>
            <person name="Martijn J."/>
            <person name="Lind A.E."/>
            <person name="van Eijk R."/>
            <person name="Schleper C."/>
            <person name="Guy L."/>
            <person name="Ettema T.J."/>
        </authorList>
    </citation>
    <scope>NUCLEOTIDE SEQUENCE</scope>
</reference>
<organism evidence="2">
    <name type="scientific">marine sediment metagenome</name>
    <dbReference type="NCBI Taxonomy" id="412755"/>
    <lineage>
        <taxon>unclassified sequences</taxon>
        <taxon>metagenomes</taxon>
        <taxon>ecological metagenomes</taxon>
    </lineage>
</organism>
<proteinExistence type="predicted"/>
<gene>
    <name evidence="2" type="ORF">LCGC14_1159570</name>
</gene>
<dbReference type="AlphaFoldDB" id="A0A0F9LY47"/>
<comment type="caution">
    <text evidence="2">The sequence shown here is derived from an EMBL/GenBank/DDBJ whole genome shotgun (WGS) entry which is preliminary data.</text>
</comment>
<name>A0A0F9LY47_9ZZZZ</name>
<feature type="non-terminal residue" evidence="2">
    <location>
        <position position="1"/>
    </location>
</feature>
<protein>
    <submittedName>
        <fullName evidence="2">Uncharacterized protein</fullName>
    </submittedName>
</protein>
<dbReference type="EMBL" id="LAZR01005642">
    <property type="protein sequence ID" value="KKM98273.1"/>
    <property type="molecule type" value="Genomic_DNA"/>
</dbReference>
<evidence type="ECO:0000256" key="1">
    <source>
        <dbReference type="SAM" id="Coils"/>
    </source>
</evidence>